<organism evidence="2 3">
    <name type="scientific">Ramalina farinacea</name>
    <dbReference type="NCBI Taxonomy" id="258253"/>
    <lineage>
        <taxon>Eukaryota</taxon>
        <taxon>Fungi</taxon>
        <taxon>Dikarya</taxon>
        <taxon>Ascomycota</taxon>
        <taxon>Pezizomycotina</taxon>
        <taxon>Lecanoromycetes</taxon>
        <taxon>OSLEUM clade</taxon>
        <taxon>Lecanoromycetidae</taxon>
        <taxon>Lecanorales</taxon>
        <taxon>Lecanorineae</taxon>
        <taxon>Ramalinaceae</taxon>
        <taxon>Ramalina</taxon>
    </lineage>
</organism>
<gene>
    <name evidence="2" type="ORF">OHK93_005854</name>
</gene>
<keyword evidence="3" id="KW-1185">Reference proteome</keyword>
<evidence type="ECO:0000313" key="3">
    <source>
        <dbReference type="Proteomes" id="UP001161017"/>
    </source>
</evidence>
<feature type="compositionally biased region" description="Polar residues" evidence="1">
    <location>
        <begin position="13"/>
        <end position="35"/>
    </location>
</feature>
<proteinExistence type="predicted"/>
<feature type="region of interest" description="Disordered" evidence="1">
    <location>
        <begin position="1"/>
        <end position="64"/>
    </location>
</feature>
<sequence length="287" mass="30931">MLCQPSDKDHQQTSDVHANHPNGNADTDTEMTSNDSTGSYTESPSSSSSTASPISGSFKAAQNTQIPCCSRPRIATKAPQAAPTLPPLSSTLQQDIIFSSSLPDTDESTATTTTPYRFCTSCDTFMGFSPDATLARRKSSILEPIRLPNMAVNAPAPPLPAPPLTRKTFPPQQGFRPAGKPKQMQQQQQQCRPSNPSPAPTRFSAPQRPGRGSMDPPPLQQRKRLLEPSFEGDGGEKRIRWVSPTVSFVQILLRGDSPASSGITLSTPDDLIYLVSLSLPLSPYPLQ</sequence>
<dbReference type="AlphaFoldDB" id="A0AA43QIZ1"/>
<protein>
    <submittedName>
        <fullName evidence="2">Uncharacterized protein</fullName>
    </submittedName>
</protein>
<feature type="compositionally biased region" description="Low complexity" evidence="1">
    <location>
        <begin position="36"/>
        <end position="57"/>
    </location>
</feature>
<evidence type="ECO:0000313" key="2">
    <source>
        <dbReference type="EMBL" id="MDI1486622.1"/>
    </source>
</evidence>
<dbReference type="Proteomes" id="UP001161017">
    <property type="component" value="Unassembled WGS sequence"/>
</dbReference>
<name>A0AA43QIZ1_9LECA</name>
<reference evidence="2" key="1">
    <citation type="journal article" date="2023" name="Genome Biol. Evol.">
        <title>First Whole Genome Sequence and Flow Cytometry Genome Size Data for the Lichen-Forming Fungus Ramalina farinacea (Ascomycota).</title>
        <authorList>
            <person name="Llewellyn T."/>
            <person name="Mian S."/>
            <person name="Hill R."/>
            <person name="Leitch I.J."/>
            <person name="Gaya E."/>
        </authorList>
    </citation>
    <scope>NUCLEOTIDE SEQUENCE</scope>
    <source>
        <strain evidence="2">LIQ254RAFAR</strain>
    </source>
</reference>
<feature type="region of interest" description="Disordered" evidence="1">
    <location>
        <begin position="153"/>
        <end position="236"/>
    </location>
</feature>
<accession>A0AA43QIZ1</accession>
<comment type="caution">
    <text evidence="2">The sequence shown here is derived from an EMBL/GenBank/DDBJ whole genome shotgun (WGS) entry which is preliminary data.</text>
</comment>
<feature type="compositionally biased region" description="Basic and acidic residues" evidence="1">
    <location>
        <begin position="1"/>
        <end position="12"/>
    </location>
</feature>
<evidence type="ECO:0000256" key="1">
    <source>
        <dbReference type="SAM" id="MobiDB-lite"/>
    </source>
</evidence>
<dbReference type="EMBL" id="JAPUFD010000003">
    <property type="protein sequence ID" value="MDI1486622.1"/>
    <property type="molecule type" value="Genomic_DNA"/>
</dbReference>